<comment type="caution">
    <text evidence="2">The sequence shown here is derived from an EMBL/GenBank/DDBJ whole genome shotgun (WGS) entry which is preliminary data.</text>
</comment>
<dbReference type="InterPro" id="IPR024344">
    <property type="entry name" value="MDMPI_metal-binding"/>
</dbReference>
<accession>A0ABW2KNL5</accession>
<proteinExistence type="predicted"/>
<dbReference type="EMBL" id="JBHTBH010000015">
    <property type="protein sequence ID" value="MFC7331029.1"/>
    <property type="molecule type" value="Genomic_DNA"/>
</dbReference>
<dbReference type="InterPro" id="IPR017520">
    <property type="entry name" value="CHP03086"/>
</dbReference>
<evidence type="ECO:0000313" key="3">
    <source>
        <dbReference type="Proteomes" id="UP001596540"/>
    </source>
</evidence>
<protein>
    <submittedName>
        <fullName evidence="2">TIGR03086 family metal-binding protein</fullName>
    </submittedName>
</protein>
<gene>
    <name evidence="2" type="ORF">ACFQRF_25150</name>
</gene>
<dbReference type="RefSeq" id="WP_379873668.1">
    <property type="nucleotide sequence ID" value="NZ_JBHTBH010000015.1"/>
</dbReference>
<evidence type="ECO:0000259" key="1">
    <source>
        <dbReference type="Pfam" id="PF11716"/>
    </source>
</evidence>
<dbReference type="InterPro" id="IPR034660">
    <property type="entry name" value="DinB/YfiT-like"/>
</dbReference>
<dbReference type="Gene3D" id="1.20.120.450">
    <property type="entry name" value="dinb family like domain"/>
    <property type="match status" value="1"/>
</dbReference>
<feature type="domain" description="Mycothiol-dependent maleylpyruvate isomerase metal-binding" evidence="1">
    <location>
        <begin position="11"/>
        <end position="124"/>
    </location>
</feature>
<evidence type="ECO:0000313" key="2">
    <source>
        <dbReference type="EMBL" id="MFC7331029.1"/>
    </source>
</evidence>
<reference evidence="3" key="1">
    <citation type="journal article" date="2019" name="Int. J. Syst. Evol. Microbiol.">
        <title>The Global Catalogue of Microorganisms (GCM) 10K type strain sequencing project: providing services to taxonomists for standard genome sequencing and annotation.</title>
        <authorList>
            <consortium name="The Broad Institute Genomics Platform"/>
            <consortium name="The Broad Institute Genome Sequencing Center for Infectious Disease"/>
            <person name="Wu L."/>
            <person name="Ma J."/>
        </authorList>
    </citation>
    <scope>NUCLEOTIDE SEQUENCE [LARGE SCALE GENOMIC DNA]</scope>
    <source>
        <strain evidence="3">CGMCC 4.7382</strain>
    </source>
</reference>
<sequence>MSTVAERYARYAREFAATVAAVPADRWEAASPCEGWTARDVVRHVVETQGMFLGLVGRELGDIPSVDADPAAAWRAAADVVLADLRDPERASAEFEGRLGRMTFEESVERFLCFDLVVHRWDLARAAGLDERLPPEDVRWVRGLTAGFGDALRGERICGPELTPPEGADEQTALLAFLGRRSW</sequence>
<organism evidence="2 3">
    <name type="scientific">Marinactinospora rubrisoli</name>
    <dbReference type="NCBI Taxonomy" id="2715399"/>
    <lineage>
        <taxon>Bacteria</taxon>
        <taxon>Bacillati</taxon>
        <taxon>Actinomycetota</taxon>
        <taxon>Actinomycetes</taxon>
        <taxon>Streptosporangiales</taxon>
        <taxon>Nocardiopsidaceae</taxon>
        <taxon>Marinactinospora</taxon>
    </lineage>
</organism>
<dbReference type="Pfam" id="PF11716">
    <property type="entry name" value="MDMPI_N"/>
    <property type="match status" value="1"/>
</dbReference>
<name>A0ABW2KNL5_9ACTN</name>
<dbReference type="Proteomes" id="UP001596540">
    <property type="component" value="Unassembled WGS sequence"/>
</dbReference>
<dbReference type="InterPro" id="IPR017517">
    <property type="entry name" value="Maleyloyr_isom"/>
</dbReference>
<dbReference type="NCBIfam" id="TIGR03083">
    <property type="entry name" value="maleylpyruvate isomerase family mycothiol-dependent enzyme"/>
    <property type="match status" value="1"/>
</dbReference>
<dbReference type="SUPFAM" id="SSF109854">
    <property type="entry name" value="DinB/YfiT-like putative metalloenzymes"/>
    <property type="match status" value="1"/>
</dbReference>
<keyword evidence="3" id="KW-1185">Reference proteome</keyword>
<dbReference type="NCBIfam" id="TIGR03086">
    <property type="entry name" value="TIGR03086 family metal-binding protein"/>
    <property type="match status" value="1"/>
</dbReference>